<comment type="caution">
    <text evidence="2">The sequence shown here is derived from an EMBL/GenBank/DDBJ whole genome shotgun (WGS) entry which is preliminary data.</text>
</comment>
<name>K0SIR6_THAOC</name>
<feature type="non-terminal residue" evidence="2">
    <location>
        <position position="1"/>
    </location>
</feature>
<evidence type="ECO:0000313" key="3">
    <source>
        <dbReference type="Proteomes" id="UP000266841"/>
    </source>
</evidence>
<protein>
    <submittedName>
        <fullName evidence="2">Uncharacterized protein</fullName>
    </submittedName>
</protein>
<evidence type="ECO:0000256" key="1">
    <source>
        <dbReference type="SAM" id="MobiDB-lite"/>
    </source>
</evidence>
<feature type="region of interest" description="Disordered" evidence="1">
    <location>
        <begin position="1"/>
        <end position="154"/>
    </location>
</feature>
<feature type="compositionally biased region" description="Basic and acidic residues" evidence="1">
    <location>
        <begin position="25"/>
        <end position="43"/>
    </location>
</feature>
<proteinExistence type="predicted"/>
<reference evidence="2 3" key="1">
    <citation type="journal article" date="2012" name="Genome Biol.">
        <title>Genome and low-iron response of an oceanic diatom adapted to chronic iron limitation.</title>
        <authorList>
            <person name="Lommer M."/>
            <person name="Specht M."/>
            <person name="Roy A.S."/>
            <person name="Kraemer L."/>
            <person name="Andreson R."/>
            <person name="Gutowska M.A."/>
            <person name="Wolf J."/>
            <person name="Bergner S.V."/>
            <person name="Schilhabel M.B."/>
            <person name="Klostermeier U.C."/>
            <person name="Beiko R.G."/>
            <person name="Rosenstiel P."/>
            <person name="Hippler M."/>
            <person name="Laroche J."/>
        </authorList>
    </citation>
    <scope>NUCLEOTIDE SEQUENCE [LARGE SCALE GENOMIC DNA]</scope>
    <source>
        <strain evidence="2 3">CCMP1005</strain>
    </source>
</reference>
<accession>K0SIR6</accession>
<keyword evidence="3" id="KW-1185">Reference proteome</keyword>
<dbReference type="Proteomes" id="UP000266841">
    <property type="component" value="Unassembled WGS sequence"/>
</dbReference>
<evidence type="ECO:0000313" key="2">
    <source>
        <dbReference type="EMBL" id="EJK64859.1"/>
    </source>
</evidence>
<dbReference type="EMBL" id="AGNL01016762">
    <property type="protein sequence ID" value="EJK64859.1"/>
    <property type="molecule type" value="Genomic_DNA"/>
</dbReference>
<organism evidence="2 3">
    <name type="scientific">Thalassiosira oceanica</name>
    <name type="common">Marine diatom</name>
    <dbReference type="NCBI Taxonomy" id="159749"/>
    <lineage>
        <taxon>Eukaryota</taxon>
        <taxon>Sar</taxon>
        <taxon>Stramenopiles</taxon>
        <taxon>Ochrophyta</taxon>
        <taxon>Bacillariophyta</taxon>
        <taxon>Coscinodiscophyceae</taxon>
        <taxon>Thalassiosirophycidae</taxon>
        <taxon>Thalassiosirales</taxon>
        <taxon>Thalassiosiraceae</taxon>
        <taxon>Thalassiosira</taxon>
    </lineage>
</organism>
<dbReference type="AlphaFoldDB" id="K0SIR6"/>
<sequence>GSGSCPGPPRRARLDPSPGGRPPGRRPDRAPAPRRRPGADRPVPRVPLPAHHSVPRDPPFSGTGLRIRSRPGERVSYCSSREREGRARSLSPGRPESKEAFCGTGEKPPFAVGGGGPNSAQGRDVETVETCAGKLVGGDGGEPARKPFKPRRTPSTALGVVAPLARPGRSLFSLIRTAGAACRSRTVSIPLM</sequence>
<gene>
    <name evidence="2" type="ORF">THAOC_14360</name>
</gene>